<dbReference type="KEGG" id="lmu:LBLM1_09630"/>
<evidence type="ECO:0000256" key="2">
    <source>
        <dbReference type="ARBA" id="ARBA00012379"/>
    </source>
</evidence>
<dbReference type="InterPro" id="IPR008181">
    <property type="entry name" value="dUTPase"/>
</dbReference>
<dbReference type="GO" id="GO:0004170">
    <property type="term" value="F:dUTP diphosphatase activity"/>
    <property type="evidence" value="ECO:0007669"/>
    <property type="project" value="UniProtKB-EC"/>
</dbReference>
<dbReference type="Proteomes" id="UP000003645">
    <property type="component" value="Chromosome"/>
</dbReference>
<dbReference type="EMBL" id="CP011013">
    <property type="protein sequence ID" value="AJT51196.1"/>
    <property type="molecule type" value="Genomic_DNA"/>
</dbReference>
<protein>
    <recommendedName>
        <fullName evidence="2">dUTP diphosphatase</fullName>
        <ecNumber evidence="2">3.6.1.23</ecNumber>
    </recommendedName>
</protein>
<dbReference type="GO" id="GO:0006226">
    <property type="term" value="P:dUMP biosynthetic process"/>
    <property type="evidence" value="ECO:0007669"/>
    <property type="project" value="InterPro"/>
</dbReference>
<dbReference type="Pfam" id="PF00692">
    <property type="entry name" value="dUTPase"/>
    <property type="match status" value="1"/>
</dbReference>
<evidence type="ECO:0000313" key="8">
    <source>
        <dbReference type="Proteomes" id="UP000003645"/>
    </source>
</evidence>
<dbReference type="EC" id="3.6.1.23" evidence="2"/>
<evidence type="ECO:0000256" key="3">
    <source>
        <dbReference type="ARBA" id="ARBA00022801"/>
    </source>
</evidence>
<dbReference type="STRING" id="1130798.LBLM1_09630"/>
<organism evidence="7 8">
    <name type="scientific">Limosilactobacillus mucosae LM1</name>
    <dbReference type="NCBI Taxonomy" id="1130798"/>
    <lineage>
        <taxon>Bacteria</taxon>
        <taxon>Bacillati</taxon>
        <taxon>Bacillota</taxon>
        <taxon>Bacilli</taxon>
        <taxon>Lactobacillales</taxon>
        <taxon>Lactobacillaceae</taxon>
        <taxon>Limosilactobacillus</taxon>
    </lineage>
</organism>
<sequence>MNFRGEEMKKRGFEIVAKYADAGLNLPQRQTKQAAGYDFEAAADFVVPSIWKQGLFKALHAIKHAAKPGEEELTAGDQALKPVLVPTGIKAYMQPDEVLMLFNRSSGPLKRRLILPNGVGIIDADYYNNPANEGEIFVQLLNYGLFDYHIKKGERIAQGIFMPYLTADDESMPKNDRAGGFGSTKK</sequence>
<keyword evidence="8" id="KW-1185">Reference proteome</keyword>
<evidence type="ECO:0000256" key="5">
    <source>
        <dbReference type="ARBA" id="ARBA00047686"/>
    </source>
</evidence>
<dbReference type="InterPro" id="IPR033704">
    <property type="entry name" value="dUTPase_trimeric"/>
</dbReference>
<dbReference type="Gene3D" id="2.70.40.10">
    <property type="match status" value="1"/>
</dbReference>
<keyword evidence="4" id="KW-0546">Nucleotide metabolism</keyword>
<evidence type="ECO:0000256" key="1">
    <source>
        <dbReference type="ARBA" id="ARBA00006581"/>
    </source>
</evidence>
<evidence type="ECO:0000256" key="4">
    <source>
        <dbReference type="ARBA" id="ARBA00023080"/>
    </source>
</evidence>
<gene>
    <name evidence="7" type="ORF">LBLM1_09630</name>
</gene>
<keyword evidence="3" id="KW-0378">Hydrolase</keyword>
<proteinExistence type="inferred from homology"/>
<reference evidence="7 8" key="1">
    <citation type="journal article" date="2012" name="J. Bacteriol.">
        <title>Genome sequence of Lactobacillus mucosae LM1, isolated from piglet feces.</title>
        <authorList>
            <person name="Lee J.H."/>
            <person name="Valeriano V.D."/>
            <person name="Shin Y.R."/>
            <person name="Chae J.P."/>
            <person name="Kim G.B."/>
            <person name="Ham J.S."/>
            <person name="Chun J."/>
            <person name="Kang D.K."/>
        </authorList>
    </citation>
    <scope>NUCLEOTIDE SEQUENCE [LARGE SCALE GENOMIC DNA]</scope>
    <source>
        <strain evidence="7 8">LM1</strain>
    </source>
</reference>
<dbReference type="InterPro" id="IPR029054">
    <property type="entry name" value="dUTPase-like"/>
</dbReference>
<evidence type="ECO:0000313" key="7">
    <source>
        <dbReference type="EMBL" id="AJT51196.1"/>
    </source>
</evidence>
<dbReference type="GO" id="GO:0000287">
    <property type="term" value="F:magnesium ion binding"/>
    <property type="evidence" value="ECO:0007669"/>
    <property type="project" value="InterPro"/>
</dbReference>
<dbReference type="InterPro" id="IPR036157">
    <property type="entry name" value="dUTPase-like_sf"/>
</dbReference>
<dbReference type="GO" id="GO:0046081">
    <property type="term" value="P:dUTP catabolic process"/>
    <property type="evidence" value="ECO:0007669"/>
    <property type="project" value="InterPro"/>
</dbReference>
<name>A0A0D4CMU8_LIMMU</name>
<dbReference type="HOGENOM" id="CLU_068508_0_0_9"/>
<dbReference type="SUPFAM" id="SSF51283">
    <property type="entry name" value="dUTPase-like"/>
    <property type="match status" value="1"/>
</dbReference>
<dbReference type="CDD" id="cd07557">
    <property type="entry name" value="trimeric_dUTPase"/>
    <property type="match status" value="1"/>
</dbReference>
<dbReference type="PANTHER" id="PTHR11241:SF0">
    <property type="entry name" value="DEOXYURIDINE 5'-TRIPHOSPHATE NUCLEOTIDOHYDROLASE"/>
    <property type="match status" value="1"/>
</dbReference>
<evidence type="ECO:0000259" key="6">
    <source>
        <dbReference type="Pfam" id="PF00692"/>
    </source>
</evidence>
<accession>A0A0D4CMU8</accession>
<comment type="catalytic activity">
    <reaction evidence="5">
        <text>dUTP + H2O = dUMP + diphosphate + H(+)</text>
        <dbReference type="Rhea" id="RHEA:10248"/>
        <dbReference type="ChEBI" id="CHEBI:15377"/>
        <dbReference type="ChEBI" id="CHEBI:15378"/>
        <dbReference type="ChEBI" id="CHEBI:33019"/>
        <dbReference type="ChEBI" id="CHEBI:61555"/>
        <dbReference type="ChEBI" id="CHEBI:246422"/>
        <dbReference type="EC" id="3.6.1.23"/>
    </reaction>
</comment>
<feature type="domain" description="dUTPase-like" evidence="6">
    <location>
        <begin position="81"/>
        <end position="184"/>
    </location>
</feature>
<dbReference type="AlphaFoldDB" id="A0A0D4CMU8"/>
<dbReference type="PANTHER" id="PTHR11241">
    <property type="entry name" value="DEOXYURIDINE 5'-TRIPHOSPHATE NUCLEOTIDOHYDROLASE"/>
    <property type="match status" value="1"/>
</dbReference>
<comment type="similarity">
    <text evidence="1">Belongs to the dUTPase family.</text>
</comment>